<feature type="region of interest" description="Disordered" evidence="1">
    <location>
        <begin position="53"/>
        <end position="83"/>
    </location>
</feature>
<sequence length="83" mass="9047">MASIAWGRERRGRGDRRLPGAQDRADEARCDLAQFLGIPPGVNAPARSALKRDLAPSSSVRPRASTSVAILLNDHDRTNRTVK</sequence>
<dbReference type="RefSeq" id="WP_289840861.1">
    <property type="nucleotide sequence ID" value="NZ_CATKSH010000003.1"/>
</dbReference>
<evidence type="ECO:0000313" key="3">
    <source>
        <dbReference type="Proteomes" id="UP001176960"/>
    </source>
</evidence>
<evidence type="ECO:0000313" key="2">
    <source>
        <dbReference type="EMBL" id="CAI9119898.1"/>
    </source>
</evidence>
<dbReference type="EMBL" id="CATKSH010000003">
    <property type="protein sequence ID" value="CAI9119898.1"/>
    <property type="molecule type" value="Genomic_DNA"/>
</dbReference>
<feature type="compositionally biased region" description="Polar residues" evidence="1">
    <location>
        <begin position="56"/>
        <end position="68"/>
    </location>
</feature>
<protein>
    <submittedName>
        <fullName evidence="2">Uncharacterized protein</fullName>
    </submittedName>
</protein>
<name>A0AA35VAJ2_9PROT</name>
<keyword evidence="3" id="KW-1185">Reference proteome</keyword>
<evidence type="ECO:0000256" key="1">
    <source>
        <dbReference type="SAM" id="MobiDB-lite"/>
    </source>
</evidence>
<reference evidence="2" key="1">
    <citation type="submission" date="2023-03" db="EMBL/GenBank/DDBJ databases">
        <authorList>
            <person name="Cleenwerck I."/>
        </authorList>
    </citation>
    <scope>NUCLEOTIDE SEQUENCE</scope>
    <source>
        <strain evidence="2">LMG 32879</strain>
    </source>
</reference>
<feature type="compositionally biased region" description="Basic and acidic residues" evidence="1">
    <location>
        <begin position="15"/>
        <end position="25"/>
    </location>
</feature>
<gene>
    <name evidence="2" type="ORF">LMG32879_000724</name>
</gene>
<feature type="region of interest" description="Disordered" evidence="1">
    <location>
        <begin position="1"/>
        <end position="25"/>
    </location>
</feature>
<dbReference type="Proteomes" id="UP001176960">
    <property type="component" value="Unassembled WGS sequence"/>
</dbReference>
<accession>A0AA35VAJ2</accession>
<proteinExistence type="predicted"/>
<comment type="caution">
    <text evidence="2">The sequence shown here is derived from an EMBL/GenBank/DDBJ whole genome shotgun (WGS) entry which is preliminary data.</text>
</comment>
<dbReference type="AlphaFoldDB" id="A0AA35VAJ2"/>
<feature type="compositionally biased region" description="Basic and acidic residues" evidence="1">
    <location>
        <begin position="73"/>
        <end position="83"/>
    </location>
</feature>
<organism evidence="2 3">
    <name type="scientific">Brytella acorum</name>
    <dbReference type="NCBI Taxonomy" id="2959299"/>
    <lineage>
        <taxon>Bacteria</taxon>
        <taxon>Pseudomonadati</taxon>
        <taxon>Pseudomonadota</taxon>
        <taxon>Alphaproteobacteria</taxon>
        <taxon>Acetobacterales</taxon>
        <taxon>Acetobacteraceae</taxon>
        <taxon>Brytella</taxon>
    </lineage>
</organism>